<reference evidence="2 3" key="1">
    <citation type="journal article" date="2020" name="Genomics">
        <title>Complete, high-quality genomes from long-read metagenomic sequencing of two wolf lichen thalli reveals enigmatic genome architecture.</title>
        <authorList>
            <person name="McKenzie S.K."/>
            <person name="Walston R.F."/>
            <person name="Allen J.L."/>
        </authorList>
    </citation>
    <scope>NUCLEOTIDE SEQUENCE [LARGE SCALE GENOMIC DNA]</scope>
    <source>
        <strain evidence="2">WasteWater1</strain>
    </source>
</reference>
<keyword evidence="3" id="KW-1185">Reference proteome</keyword>
<proteinExistence type="predicted"/>
<name>A0A8H6CDN4_9LECA</name>
<dbReference type="SUPFAM" id="SSF50249">
    <property type="entry name" value="Nucleic acid-binding proteins"/>
    <property type="match status" value="1"/>
</dbReference>
<evidence type="ECO:0000313" key="2">
    <source>
        <dbReference type="EMBL" id="KAF6221468.1"/>
    </source>
</evidence>
<dbReference type="AlphaFoldDB" id="A0A8H6CDN4"/>
<feature type="region of interest" description="Disordered" evidence="1">
    <location>
        <begin position="1"/>
        <end position="21"/>
    </location>
</feature>
<accession>A0A8H6CDN4</accession>
<dbReference type="RefSeq" id="XP_037150903.1">
    <property type="nucleotide sequence ID" value="XM_037293250.1"/>
</dbReference>
<evidence type="ECO:0000256" key="1">
    <source>
        <dbReference type="SAM" id="MobiDB-lite"/>
    </source>
</evidence>
<feature type="compositionally biased region" description="Polar residues" evidence="1">
    <location>
        <begin position="342"/>
        <end position="356"/>
    </location>
</feature>
<comment type="caution">
    <text evidence="2">The sequence shown here is derived from an EMBL/GenBank/DDBJ whole genome shotgun (WGS) entry which is preliminary data.</text>
</comment>
<dbReference type="GeneID" id="59330737"/>
<gene>
    <name evidence="2" type="ORF">HO133_002324</name>
</gene>
<dbReference type="Proteomes" id="UP000593566">
    <property type="component" value="Unassembled WGS sequence"/>
</dbReference>
<feature type="region of interest" description="Disordered" evidence="1">
    <location>
        <begin position="330"/>
        <end position="356"/>
    </location>
</feature>
<dbReference type="InterPro" id="IPR012340">
    <property type="entry name" value="NA-bd_OB-fold"/>
</dbReference>
<organism evidence="2 3">
    <name type="scientific">Letharia lupina</name>
    <dbReference type="NCBI Taxonomy" id="560253"/>
    <lineage>
        <taxon>Eukaryota</taxon>
        <taxon>Fungi</taxon>
        <taxon>Dikarya</taxon>
        <taxon>Ascomycota</taxon>
        <taxon>Pezizomycotina</taxon>
        <taxon>Lecanoromycetes</taxon>
        <taxon>OSLEUM clade</taxon>
        <taxon>Lecanoromycetidae</taxon>
        <taxon>Lecanorales</taxon>
        <taxon>Lecanorineae</taxon>
        <taxon>Parmeliaceae</taxon>
        <taxon>Letharia</taxon>
    </lineage>
</organism>
<dbReference type="EMBL" id="JACCJB010000014">
    <property type="protein sequence ID" value="KAF6221468.1"/>
    <property type="molecule type" value="Genomic_DNA"/>
</dbReference>
<protein>
    <submittedName>
        <fullName evidence="2">Uncharacterized protein</fullName>
    </submittedName>
</protein>
<sequence length="356" mass="39386">MPGFLEKVPIESTATSTTDDKAPSWRFLPFEKSHLPTGLTQTSREDLHFEELGCINNESSFLSTSELSFISADPDEYPSERSQVSDSDDEDVFTQYYEHSFAIHENIPSSQIVGAESLDESFTTELEDFSAAVSASSQSHPEIQLTRSRLISSHLSDLKDMPNAAYLRSITPQTMTVNLVVGIITISQPRNIRTRRGGRSIELVEMLVGDDTKAGFGVNIWLPPSQKSNHSALQDGELRTQTLRLRPQDVVLAKTVALTSFRGKVYGQSLRRGMTTLDLLYRNVVDGDDARGAYCAPELEQGAIHEPQVRKVGDVKDWVMRFVGANTGALPSGRASKPRLANKNQMQALPNDTPQK</sequence>
<evidence type="ECO:0000313" key="3">
    <source>
        <dbReference type="Proteomes" id="UP000593566"/>
    </source>
</evidence>